<protein>
    <submittedName>
        <fullName evidence="17">TonB-dependent receptor</fullName>
    </submittedName>
</protein>
<dbReference type="InterPro" id="IPR039426">
    <property type="entry name" value="TonB-dep_rcpt-like"/>
</dbReference>
<evidence type="ECO:0000256" key="11">
    <source>
        <dbReference type="PROSITE-ProRule" id="PRU01360"/>
    </source>
</evidence>
<keyword evidence="4 11" id="KW-1134">Transmembrane beta strand</keyword>
<organism evidence="17 18">
    <name type="scientific">Sulfuritalea hydrogenivorans sk43H</name>
    <dbReference type="NCBI Taxonomy" id="1223802"/>
    <lineage>
        <taxon>Bacteria</taxon>
        <taxon>Pseudomonadati</taxon>
        <taxon>Pseudomonadota</taxon>
        <taxon>Betaproteobacteria</taxon>
        <taxon>Nitrosomonadales</taxon>
        <taxon>Sterolibacteriaceae</taxon>
        <taxon>Sulfuritalea</taxon>
    </lineage>
</organism>
<dbReference type="STRING" id="1223802.SUTH_02547"/>
<evidence type="ECO:0000256" key="13">
    <source>
        <dbReference type="RuleBase" id="RU003357"/>
    </source>
</evidence>
<reference evidence="17 18" key="1">
    <citation type="journal article" date="2014" name="Syst. Appl. Microbiol.">
        <title>Complete genomes of freshwater sulfur oxidizers Sulfuricella denitrificans skB26 and Sulfuritalea hydrogenivorans sk43H: genetic insights into the sulfur oxidation pathway of betaproteobacteria.</title>
        <authorList>
            <person name="Watanabe T."/>
            <person name="Kojima H."/>
            <person name="Fukui M."/>
        </authorList>
    </citation>
    <scope>NUCLEOTIDE SEQUENCE [LARGE SCALE GENOMIC DNA]</scope>
    <source>
        <strain evidence="17">DSM22779</strain>
    </source>
</reference>
<dbReference type="GO" id="GO:0009279">
    <property type="term" value="C:cell outer membrane"/>
    <property type="evidence" value="ECO:0007669"/>
    <property type="project" value="UniProtKB-SubCell"/>
</dbReference>
<evidence type="ECO:0000313" key="18">
    <source>
        <dbReference type="Proteomes" id="UP000031637"/>
    </source>
</evidence>
<dbReference type="InterPro" id="IPR000531">
    <property type="entry name" value="Beta-barrel_TonB"/>
</dbReference>
<dbReference type="InterPro" id="IPR010917">
    <property type="entry name" value="TonB_rcpt_CS"/>
</dbReference>
<dbReference type="InterPro" id="IPR012910">
    <property type="entry name" value="Plug_dom"/>
</dbReference>
<dbReference type="Pfam" id="PF00593">
    <property type="entry name" value="TonB_dep_Rec_b-barrel"/>
    <property type="match status" value="1"/>
</dbReference>
<dbReference type="KEGG" id="shd:SUTH_02547"/>
<evidence type="ECO:0000256" key="10">
    <source>
        <dbReference type="ARBA" id="ARBA00023237"/>
    </source>
</evidence>
<feature type="signal peptide" evidence="14">
    <location>
        <begin position="1"/>
        <end position="19"/>
    </location>
</feature>
<feature type="domain" description="TonB-dependent receptor-like beta-barrel" evidence="15">
    <location>
        <begin position="241"/>
        <end position="704"/>
    </location>
</feature>
<keyword evidence="6 14" id="KW-0732">Signal</keyword>
<accession>W0SGC5</accession>
<dbReference type="GO" id="GO:0044718">
    <property type="term" value="P:siderophore transmembrane transport"/>
    <property type="evidence" value="ECO:0007669"/>
    <property type="project" value="TreeGrafter"/>
</dbReference>
<keyword evidence="18" id="KW-1185">Reference proteome</keyword>
<feature type="short sequence motif" description="TonB C-terminal box" evidence="12">
    <location>
        <begin position="737"/>
        <end position="754"/>
    </location>
</feature>
<keyword evidence="5 11" id="KW-0812">Transmembrane</keyword>
<evidence type="ECO:0000256" key="2">
    <source>
        <dbReference type="ARBA" id="ARBA00009810"/>
    </source>
</evidence>
<comment type="subcellular location">
    <subcellularLocation>
        <location evidence="1 11">Cell outer membrane</location>
        <topology evidence="1 11">Multi-pass membrane protein</topology>
    </subcellularLocation>
</comment>
<dbReference type="PROSITE" id="PS52016">
    <property type="entry name" value="TONB_DEPENDENT_REC_3"/>
    <property type="match status" value="1"/>
</dbReference>
<dbReference type="Proteomes" id="UP000031637">
    <property type="component" value="Chromosome"/>
</dbReference>
<dbReference type="RefSeq" id="WP_041099703.1">
    <property type="nucleotide sequence ID" value="NZ_AP012547.1"/>
</dbReference>
<keyword evidence="3 11" id="KW-0813">Transport</keyword>
<name>W0SGC5_9PROT</name>
<sequence length="754" mass="81895">MQRKFLSATLAALPCIAFATDDVKTLSTLVITGQSTAEKFRGDAVDSVSLAGQRAATSDTATLLRDVPGVSLYGAGAVSSLPAIHGLADDRLRIKVDGMDLISACGNHMNPPLSYIDPTAVGSIKVFAGIAPVSSGGDSIGGTILVDSATPEFARAGQGTLTKGEAGVFYRSNGNANGGNLSATIASEKLSVSYSGSTAKGDDYTAGGNFKPAGRAFIADGRSIQNSTKWLAGDEVGSTMYKSTNQSLGFALRHDNHLVEFKVGTQDIPYQGFPNQRMDMTANDGVHLNLRYTGQFDWGSLQARVYREQTRHKMNFLEDKAYWYRGNPTPPPVAIPAPGMPMDTEGSNTGATLKADIILSERDLLRVGAELQQYRFSDWWPPAGNGGMSPNTFWDINNGERDRHAVFGEWEARWNPQWTSLLGVRHETVKMNTGTVQGYNAGYAADATRFNNSDRRKTDRNWDITALARHAPTKTQTIEFGYARKTRSPNLYERYTWSTGGMAMFMINMVGDGNGYVGNLDLKPEVAHTLSATFDWHDAEQKSWGLKVTPYATYVKDYINAQRCFTGAGVCVAANVTRTNDFVFLKYGNQDARLHGLDITGHLPLARNTGFGSFTLSGMLSYVRGKTADGASDNLYNIMPLNAKLALEQNLGNWSGTAETQLVARKSDVSQVRNEVVTPGYALLNLRGSYTWKQMRFDVGIDNVFDRLYFHPLSGAYVGQGVTMPPTASAGTPPWGTAIPGMGRSIYAGMNYKF</sequence>
<evidence type="ECO:0000256" key="8">
    <source>
        <dbReference type="ARBA" id="ARBA00023136"/>
    </source>
</evidence>
<dbReference type="GO" id="GO:0015344">
    <property type="term" value="F:siderophore uptake transmembrane transporter activity"/>
    <property type="evidence" value="ECO:0007669"/>
    <property type="project" value="TreeGrafter"/>
</dbReference>
<keyword evidence="10 11" id="KW-0998">Cell outer membrane</keyword>
<keyword evidence="9 17" id="KW-0675">Receptor</keyword>
<evidence type="ECO:0000256" key="7">
    <source>
        <dbReference type="ARBA" id="ARBA00023077"/>
    </source>
</evidence>
<proteinExistence type="inferred from homology"/>
<evidence type="ECO:0000259" key="15">
    <source>
        <dbReference type="Pfam" id="PF00593"/>
    </source>
</evidence>
<feature type="domain" description="TonB-dependent receptor plug" evidence="16">
    <location>
        <begin position="54"/>
        <end position="143"/>
    </location>
</feature>
<dbReference type="EMBL" id="AP012547">
    <property type="protein sequence ID" value="BAO30329.1"/>
    <property type="molecule type" value="Genomic_DNA"/>
</dbReference>
<dbReference type="HOGENOM" id="CLU_014873_0_0_4"/>
<dbReference type="InterPro" id="IPR037066">
    <property type="entry name" value="Plug_dom_sf"/>
</dbReference>
<feature type="chain" id="PRO_5004795400" evidence="14">
    <location>
        <begin position="20"/>
        <end position="754"/>
    </location>
</feature>
<keyword evidence="8 11" id="KW-0472">Membrane</keyword>
<dbReference type="SUPFAM" id="SSF56935">
    <property type="entry name" value="Porins"/>
    <property type="match status" value="1"/>
</dbReference>
<evidence type="ECO:0000256" key="12">
    <source>
        <dbReference type="PROSITE-ProRule" id="PRU10144"/>
    </source>
</evidence>
<dbReference type="Gene3D" id="2.170.130.10">
    <property type="entry name" value="TonB-dependent receptor, plug domain"/>
    <property type="match status" value="1"/>
</dbReference>
<evidence type="ECO:0000256" key="4">
    <source>
        <dbReference type="ARBA" id="ARBA00022452"/>
    </source>
</evidence>
<dbReference type="PANTHER" id="PTHR30069">
    <property type="entry name" value="TONB-DEPENDENT OUTER MEMBRANE RECEPTOR"/>
    <property type="match status" value="1"/>
</dbReference>
<gene>
    <name evidence="17" type="ORF">SUTH_02547</name>
</gene>
<evidence type="ECO:0000256" key="14">
    <source>
        <dbReference type="SAM" id="SignalP"/>
    </source>
</evidence>
<evidence type="ECO:0000259" key="16">
    <source>
        <dbReference type="Pfam" id="PF07715"/>
    </source>
</evidence>
<dbReference type="PROSITE" id="PS01156">
    <property type="entry name" value="TONB_DEPENDENT_REC_2"/>
    <property type="match status" value="1"/>
</dbReference>
<keyword evidence="7 13" id="KW-0798">TonB box</keyword>
<evidence type="ECO:0000256" key="5">
    <source>
        <dbReference type="ARBA" id="ARBA00022692"/>
    </source>
</evidence>
<dbReference type="OrthoDB" id="5332150at2"/>
<dbReference type="PANTHER" id="PTHR30069:SF49">
    <property type="entry name" value="OUTER MEMBRANE PROTEIN C"/>
    <property type="match status" value="1"/>
</dbReference>
<evidence type="ECO:0000256" key="3">
    <source>
        <dbReference type="ARBA" id="ARBA00022448"/>
    </source>
</evidence>
<evidence type="ECO:0000256" key="1">
    <source>
        <dbReference type="ARBA" id="ARBA00004571"/>
    </source>
</evidence>
<dbReference type="AlphaFoldDB" id="W0SGC5"/>
<evidence type="ECO:0000313" key="17">
    <source>
        <dbReference type="EMBL" id="BAO30329.1"/>
    </source>
</evidence>
<dbReference type="Gene3D" id="2.40.170.20">
    <property type="entry name" value="TonB-dependent receptor, beta-barrel domain"/>
    <property type="match status" value="1"/>
</dbReference>
<evidence type="ECO:0000256" key="6">
    <source>
        <dbReference type="ARBA" id="ARBA00022729"/>
    </source>
</evidence>
<comment type="similarity">
    <text evidence="2 11 13">Belongs to the TonB-dependent receptor family.</text>
</comment>
<evidence type="ECO:0000256" key="9">
    <source>
        <dbReference type="ARBA" id="ARBA00023170"/>
    </source>
</evidence>
<dbReference type="InterPro" id="IPR036942">
    <property type="entry name" value="Beta-barrel_TonB_sf"/>
</dbReference>
<dbReference type="Pfam" id="PF07715">
    <property type="entry name" value="Plug"/>
    <property type="match status" value="1"/>
</dbReference>